<proteinExistence type="inferred from homology"/>
<organism evidence="3 4">
    <name type="scientific">Actinomycetospora rhizophila</name>
    <dbReference type="NCBI Taxonomy" id="1416876"/>
    <lineage>
        <taxon>Bacteria</taxon>
        <taxon>Bacillati</taxon>
        <taxon>Actinomycetota</taxon>
        <taxon>Actinomycetes</taxon>
        <taxon>Pseudonocardiales</taxon>
        <taxon>Pseudonocardiaceae</taxon>
        <taxon>Actinomycetospora</taxon>
    </lineage>
</organism>
<evidence type="ECO:0000256" key="1">
    <source>
        <dbReference type="ARBA" id="ARBA00010617"/>
    </source>
</evidence>
<evidence type="ECO:0000313" key="3">
    <source>
        <dbReference type="EMBL" id="MFC5138051.1"/>
    </source>
</evidence>
<dbReference type="InterPro" id="IPR017972">
    <property type="entry name" value="Cyt_P450_CS"/>
</dbReference>
<keyword evidence="2" id="KW-0560">Oxidoreductase</keyword>
<protein>
    <submittedName>
        <fullName evidence="3">Cytochrome P450</fullName>
    </submittedName>
</protein>
<dbReference type="InterPro" id="IPR001128">
    <property type="entry name" value="Cyt_P450"/>
</dbReference>
<dbReference type="PRINTS" id="PR00385">
    <property type="entry name" value="P450"/>
</dbReference>
<dbReference type="Gene3D" id="1.10.630.10">
    <property type="entry name" value="Cytochrome P450"/>
    <property type="match status" value="1"/>
</dbReference>
<comment type="similarity">
    <text evidence="1 2">Belongs to the cytochrome P450 family.</text>
</comment>
<keyword evidence="2" id="KW-0503">Monooxygenase</keyword>
<dbReference type="InterPro" id="IPR002397">
    <property type="entry name" value="Cyt_P450_B"/>
</dbReference>
<dbReference type="EMBL" id="JBHSKG010000002">
    <property type="protein sequence ID" value="MFC5138051.1"/>
    <property type="molecule type" value="Genomic_DNA"/>
</dbReference>
<dbReference type="Proteomes" id="UP001596175">
    <property type="component" value="Unassembled WGS sequence"/>
</dbReference>
<dbReference type="PANTHER" id="PTHR46696:SF1">
    <property type="entry name" value="CYTOCHROME P450 YJIB-RELATED"/>
    <property type="match status" value="1"/>
</dbReference>
<reference evidence="4" key="1">
    <citation type="journal article" date="2019" name="Int. J. Syst. Evol. Microbiol.">
        <title>The Global Catalogue of Microorganisms (GCM) 10K type strain sequencing project: providing services to taxonomists for standard genome sequencing and annotation.</title>
        <authorList>
            <consortium name="The Broad Institute Genomics Platform"/>
            <consortium name="The Broad Institute Genome Sequencing Center for Infectious Disease"/>
            <person name="Wu L."/>
            <person name="Ma J."/>
        </authorList>
    </citation>
    <scope>NUCLEOTIDE SEQUENCE [LARGE SCALE GENOMIC DNA]</scope>
    <source>
        <strain evidence="4">XZYJ18</strain>
    </source>
</reference>
<keyword evidence="2" id="KW-0479">Metal-binding</keyword>
<accession>A0ABV9ZC68</accession>
<evidence type="ECO:0000256" key="2">
    <source>
        <dbReference type="RuleBase" id="RU000461"/>
    </source>
</evidence>
<comment type="caution">
    <text evidence="3">The sequence shown here is derived from an EMBL/GenBank/DDBJ whole genome shotgun (WGS) entry which is preliminary data.</text>
</comment>
<gene>
    <name evidence="3" type="ORF">ACFPK1_07390</name>
</gene>
<dbReference type="Pfam" id="PF00067">
    <property type="entry name" value="p450"/>
    <property type="match status" value="1"/>
</dbReference>
<dbReference type="CDD" id="cd20625">
    <property type="entry name" value="CYP164-like"/>
    <property type="match status" value="1"/>
</dbReference>
<keyword evidence="2" id="KW-0408">Iron</keyword>
<dbReference type="PANTHER" id="PTHR46696">
    <property type="entry name" value="P450, PUTATIVE (EUROFUNG)-RELATED"/>
    <property type="match status" value="1"/>
</dbReference>
<dbReference type="PROSITE" id="PS00086">
    <property type="entry name" value="CYTOCHROME_P450"/>
    <property type="match status" value="1"/>
</dbReference>
<dbReference type="PRINTS" id="PR00359">
    <property type="entry name" value="BP450"/>
</dbReference>
<dbReference type="InterPro" id="IPR036396">
    <property type="entry name" value="Cyt_P450_sf"/>
</dbReference>
<keyword evidence="4" id="KW-1185">Reference proteome</keyword>
<keyword evidence="2" id="KW-0349">Heme</keyword>
<sequence length="407" mass="44378">MELPDDLLAPEAVRDPDAAAAVLRAHDPVHWSPTHRAWLVTRFDDVVAAFRNPALSSDRVRPLMQRSGGATARILGLISEWMVVTDPPAHTRLRRLAGAAFKQQQIAAMEERIQALVDELVDAFLAADGTDLVAGVAYPLPAIVIAEMLGAPPGDRDRFREWSDELALVAFGAGGDARPDRHERALRGLEEMAAYFRELVALRRREPGDDMLSAMIGDGAEEDGLSDDELVGMCALLLFAGHETTTNAIANAIRLLTADPALRDRVRDDPALVNPAVEEALRLVGPIKVLVRWVVEDHELRGRTIRRGERVYLLLCGANRDPERFTDPDAVDLARERATHIAFGRGIHACIGAQLARIETRIAVGTLLRRLPGLRVAGDPEYLPTIASRAQTSLPVAHDGVPAGTTR</sequence>
<dbReference type="RefSeq" id="WP_378020247.1">
    <property type="nucleotide sequence ID" value="NZ_JBHSKG010000002.1"/>
</dbReference>
<name>A0ABV9ZC68_9PSEU</name>
<dbReference type="SUPFAM" id="SSF48264">
    <property type="entry name" value="Cytochrome P450"/>
    <property type="match status" value="1"/>
</dbReference>
<evidence type="ECO:0000313" key="4">
    <source>
        <dbReference type="Proteomes" id="UP001596175"/>
    </source>
</evidence>